<dbReference type="OrthoDB" id="257487at2"/>
<dbReference type="InterPro" id="IPR027417">
    <property type="entry name" value="P-loop_NTPase"/>
</dbReference>
<dbReference type="Pfam" id="PF02824">
    <property type="entry name" value="TGS"/>
    <property type="match status" value="1"/>
</dbReference>
<keyword evidence="3" id="KW-1185">Reference proteome</keyword>
<dbReference type="KEGG" id="sfu:Sfum_2526"/>
<dbReference type="PANTHER" id="PTHR43127">
    <property type="entry name" value="DEVELOPMENTALLY-REGULATED GTP-BINDING PROTEIN 2"/>
    <property type="match status" value="1"/>
</dbReference>
<dbReference type="PRINTS" id="PR00326">
    <property type="entry name" value="GTP1OBG"/>
</dbReference>
<reference evidence="2 3" key="1">
    <citation type="submission" date="2006-10" db="EMBL/GenBank/DDBJ databases">
        <title>Complete sequence of Syntrophobacter fumaroxidans MPOB.</title>
        <authorList>
            <consortium name="US DOE Joint Genome Institute"/>
            <person name="Copeland A."/>
            <person name="Lucas S."/>
            <person name="Lapidus A."/>
            <person name="Barry K."/>
            <person name="Detter J.C."/>
            <person name="Glavina del Rio T."/>
            <person name="Hammon N."/>
            <person name="Israni S."/>
            <person name="Pitluck S."/>
            <person name="Goltsman E.G."/>
            <person name="Martinez M."/>
            <person name="Schmutz J."/>
            <person name="Larimer F."/>
            <person name="Land M."/>
            <person name="Hauser L."/>
            <person name="Kyrpides N."/>
            <person name="Kim E."/>
            <person name="Boone D.R."/>
            <person name="Brockman F."/>
            <person name="Culley D."/>
            <person name="Ferry J."/>
            <person name="Gunsalus R."/>
            <person name="McInerney M.J."/>
            <person name="Morrison M."/>
            <person name="Plugge C."/>
            <person name="Rohlin L."/>
            <person name="Scholten J."/>
            <person name="Sieber J."/>
            <person name="Stams A.J.M."/>
            <person name="Worm P."/>
            <person name="Henstra A.M."/>
            <person name="Richardson P."/>
        </authorList>
    </citation>
    <scope>NUCLEOTIDE SEQUENCE [LARGE SCALE GENOMIC DNA]</scope>
    <source>
        <strain evidence="3">DSM 10017 / MPOB</strain>
    </source>
</reference>
<dbReference type="Gene3D" id="3.40.50.300">
    <property type="entry name" value="P-loop containing nucleotide triphosphate hydrolases"/>
    <property type="match status" value="1"/>
</dbReference>
<evidence type="ECO:0000259" key="1">
    <source>
        <dbReference type="PROSITE" id="PS51880"/>
    </source>
</evidence>
<dbReference type="Pfam" id="PF01926">
    <property type="entry name" value="MMR_HSR1"/>
    <property type="match status" value="1"/>
</dbReference>
<name>A0LLA2_SYNFM</name>
<feature type="domain" description="TGS" evidence="1">
    <location>
        <begin position="254"/>
        <end position="328"/>
    </location>
</feature>
<dbReference type="AlphaFoldDB" id="A0LLA2"/>
<dbReference type="GO" id="GO:0005525">
    <property type="term" value="F:GTP binding"/>
    <property type="evidence" value="ECO:0007669"/>
    <property type="project" value="InterPro"/>
</dbReference>
<dbReference type="STRING" id="335543.Sfum_2526"/>
<dbReference type="InterPro" id="IPR045001">
    <property type="entry name" value="DRG"/>
</dbReference>
<dbReference type="HOGENOM" id="CLU_044997_0_1_7"/>
<dbReference type="InterPro" id="IPR004095">
    <property type="entry name" value="TGS"/>
</dbReference>
<evidence type="ECO:0000313" key="3">
    <source>
        <dbReference type="Proteomes" id="UP000001784"/>
    </source>
</evidence>
<dbReference type="EMBL" id="CP000478">
    <property type="protein sequence ID" value="ABK18204.1"/>
    <property type="molecule type" value="Genomic_DNA"/>
</dbReference>
<organism evidence="2 3">
    <name type="scientific">Syntrophobacter fumaroxidans (strain DSM 10017 / MPOB)</name>
    <dbReference type="NCBI Taxonomy" id="335543"/>
    <lineage>
        <taxon>Bacteria</taxon>
        <taxon>Pseudomonadati</taxon>
        <taxon>Thermodesulfobacteriota</taxon>
        <taxon>Syntrophobacteria</taxon>
        <taxon>Syntrophobacterales</taxon>
        <taxon>Syntrophobacteraceae</taxon>
        <taxon>Syntrophobacter</taxon>
    </lineage>
</organism>
<dbReference type="eggNOG" id="COG1163">
    <property type="taxonomic scope" value="Bacteria"/>
</dbReference>
<dbReference type="CDD" id="cd01666">
    <property type="entry name" value="TGS_DRG"/>
    <property type="match status" value="1"/>
</dbReference>
<dbReference type="GO" id="GO:0003924">
    <property type="term" value="F:GTPase activity"/>
    <property type="evidence" value="ECO:0007669"/>
    <property type="project" value="InterPro"/>
</dbReference>
<dbReference type="InterPro" id="IPR006073">
    <property type="entry name" value="GTP-bd"/>
</dbReference>
<dbReference type="InterPro" id="IPR012675">
    <property type="entry name" value="Beta-grasp_dom_sf"/>
</dbReference>
<dbReference type="SUPFAM" id="SSF52540">
    <property type="entry name" value="P-loop containing nucleoside triphosphate hydrolases"/>
    <property type="match status" value="1"/>
</dbReference>
<sequence>MPANLPPPYFEAEKRYREARTAEEKIEALEEMLTIMPKHKGTDKLRADLRRRIAKTKTEAQQKKGSSKRDASYSIEREGAAQVVLAGAPNTGKSSLLGALSNAKPEVADFPHSTWKPTPGMVPYENIQFQMVDTPPITREYMDPWMADLLRRADILAILLDLHADPLQQLEDTLAVFRGLRIYPKGEAIPADLKKSPFVKKCLLVLNKMDDDKGEADYTAFLELSETRLPCVGVSVLAGRNFHVLLKELYSISEIIRVYTKVPGKEPDFTAPFVLPERSPLEELAEKIHKDFVDQLKFAKVWGKTVFDGQMVQKDHILQDGDIVEMHI</sequence>
<dbReference type="InterPro" id="IPR012676">
    <property type="entry name" value="TGS-like"/>
</dbReference>
<dbReference type="SUPFAM" id="SSF81271">
    <property type="entry name" value="TGS-like"/>
    <property type="match status" value="1"/>
</dbReference>
<dbReference type="Proteomes" id="UP000001784">
    <property type="component" value="Chromosome"/>
</dbReference>
<dbReference type="Gene3D" id="3.10.20.30">
    <property type="match status" value="1"/>
</dbReference>
<gene>
    <name evidence="2" type="ordered locus">Sfum_2526</name>
</gene>
<accession>A0LLA2</accession>
<dbReference type="PROSITE" id="PS51880">
    <property type="entry name" value="TGS"/>
    <property type="match status" value="1"/>
</dbReference>
<evidence type="ECO:0000313" key="2">
    <source>
        <dbReference type="EMBL" id="ABK18204.1"/>
    </source>
</evidence>
<dbReference type="InParanoid" id="A0LLA2"/>
<protein>
    <submittedName>
        <fullName evidence="2">TGS domain protein</fullName>
    </submittedName>
</protein>
<dbReference type="RefSeq" id="WP_011699372.1">
    <property type="nucleotide sequence ID" value="NC_008554.1"/>
</dbReference>
<proteinExistence type="predicted"/>